<feature type="non-terminal residue" evidence="1">
    <location>
        <position position="1"/>
    </location>
</feature>
<evidence type="ECO:0000313" key="1">
    <source>
        <dbReference type="EMBL" id="RML94864.1"/>
    </source>
</evidence>
<dbReference type="EMBL" id="RBNL01000955">
    <property type="protein sequence ID" value="RML94864.1"/>
    <property type="molecule type" value="Genomic_DNA"/>
</dbReference>
<dbReference type="AlphaFoldDB" id="A0A3M3A314"/>
<gene>
    <name evidence="1" type="ORF">APX70_06743</name>
</gene>
<name>A0A3M3A314_PSEYM</name>
<accession>A0A3M3A314</accession>
<evidence type="ECO:0000313" key="2">
    <source>
        <dbReference type="Proteomes" id="UP000282378"/>
    </source>
</evidence>
<reference evidence="1 2" key="1">
    <citation type="submission" date="2018-08" db="EMBL/GenBank/DDBJ databases">
        <title>Recombination of ecologically and evolutionarily significant loci maintains genetic cohesion in the Pseudomonas syringae species complex.</title>
        <authorList>
            <person name="Dillon M."/>
            <person name="Thakur S."/>
            <person name="Almeida R.N.D."/>
            <person name="Weir B.S."/>
            <person name="Guttman D.S."/>
        </authorList>
    </citation>
    <scope>NUCLEOTIDE SEQUENCE [LARGE SCALE GENOMIC DNA]</scope>
    <source>
        <strain evidence="1 2">88_10</strain>
    </source>
</reference>
<dbReference type="Gene3D" id="2.40.10.220">
    <property type="entry name" value="predicted glycosyltransferase like domains"/>
    <property type="match status" value="1"/>
</dbReference>
<organism evidence="1 2">
    <name type="scientific">Pseudomonas syringae pv. maculicola</name>
    <dbReference type="NCBI Taxonomy" id="59511"/>
    <lineage>
        <taxon>Bacteria</taxon>
        <taxon>Pseudomonadati</taxon>
        <taxon>Pseudomonadota</taxon>
        <taxon>Gammaproteobacteria</taxon>
        <taxon>Pseudomonadales</taxon>
        <taxon>Pseudomonadaceae</taxon>
        <taxon>Pseudomonas</taxon>
    </lineage>
</organism>
<protein>
    <submittedName>
        <fullName evidence="1">Cyclic diguanosine monophosphate-binding protein</fullName>
    </submittedName>
</protein>
<dbReference type="SUPFAM" id="SSF141371">
    <property type="entry name" value="PilZ domain-like"/>
    <property type="match status" value="1"/>
</dbReference>
<proteinExistence type="predicted"/>
<dbReference type="Proteomes" id="UP000282378">
    <property type="component" value="Unassembled WGS sequence"/>
</dbReference>
<comment type="caution">
    <text evidence="1">The sequence shown here is derived from an EMBL/GenBank/DDBJ whole genome shotgun (WGS) entry which is preliminary data.</text>
</comment>
<sequence>SISHLRRLIELNLGDPAELDRELAALIEL</sequence>